<proteinExistence type="predicted"/>
<comment type="caution">
    <text evidence="7">The sequence shown here is derived from an EMBL/GenBank/DDBJ whole genome shotgun (WGS) entry which is preliminary data.</text>
</comment>
<evidence type="ECO:0000313" key="7">
    <source>
        <dbReference type="EMBL" id="MBE8717085.1"/>
    </source>
</evidence>
<feature type="region of interest" description="Disordered" evidence="5">
    <location>
        <begin position="32"/>
        <end position="64"/>
    </location>
</feature>
<dbReference type="Gene3D" id="2.120.10.30">
    <property type="entry name" value="TolB, C-terminal domain"/>
    <property type="match status" value="1"/>
</dbReference>
<dbReference type="EMBL" id="PRDL01000001">
    <property type="protein sequence ID" value="MBE8717085.1"/>
    <property type="molecule type" value="Genomic_DNA"/>
</dbReference>
<dbReference type="PROSITE" id="PS51257">
    <property type="entry name" value="PROKAR_LIPOPROTEIN"/>
    <property type="match status" value="1"/>
</dbReference>
<dbReference type="Pfam" id="PF13646">
    <property type="entry name" value="HEAT_2"/>
    <property type="match status" value="3"/>
</dbReference>
<dbReference type="InterPro" id="IPR011989">
    <property type="entry name" value="ARM-like"/>
</dbReference>
<dbReference type="RefSeq" id="WP_193908671.1">
    <property type="nucleotide sequence ID" value="NZ_PRDL01000001.1"/>
</dbReference>
<dbReference type="PROSITE" id="PS51007">
    <property type="entry name" value="CYTC"/>
    <property type="match status" value="1"/>
</dbReference>
<feature type="compositionally biased region" description="Basic and acidic residues" evidence="5">
    <location>
        <begin position="54"/>
        <end position="64"/>
    </location>
</feature>
<dbReference type="AlphaFoldDB" id="A0A928V1J9"/>
<dbReference type="SUPFAM" id="SSF46626">
    <property type="entry name" value="Cytochrome c"/>
    <property type="match status" value="1"/>
</dbReference>
<dbReference type="InterPro" id="IPR004155">
    <property type="entry name" value="PBS_lyase_HEAT"/>
</dbReference>
<evidence type="ECO:0000256" key="1">
    <source>
        <dbReference type="ARBA" id="ARBA00022617"/>
    </source>
</evidence>
<evidence type="ECO:0000256" key="2">
    <source>
        <dbReference type="ARBA" id="ARBA00022723"/>
    </source>
</evidence>
<dbReference type="PANTHER" id="PTHR33546">
    <property type="entry name" value="LARGE, MULTIFUNCTIONAL SECRETED PROTEIN-RELATED"/>
    <property type="match status" value="1"/>
</dbReference>
<evidence type="ECO:0000313" key="8">
    <source>
        <dbReference type="Proteomes" id="UP000652567"/>
    </source>
</evidence>
<dbReference type="GO" id="GO:0020037">
    <property type="term" value="F:heme binding"/>
    <property type="evidence" value="ECO:0007669"/>
    <property type="project" value="InterPro"/>
</dbReference>
<dbReference type="InterPro" id="IPR011042">
    <property type="entry name" value="6-blade_b-propeller_TolB-like"/>
</dbReference>
<dbReference type="InterPro" id="IPR009056">
    <property type="entry name" value="Cyt_c-like_dom"/>
</dbReference>
<dbReference type="InterPro" id="IPR011041">
    <property type="entry name" value="Quinoprot_gluc/sorb_DH_b-prop"/>
</dbReference>
<dbReference type="Pfam" id="PF23500">
    <property type="entry name" value="DUF7133"/>
    <property type="match status" value="1"/>
</dbReference>
<sequence>MKKNFLTGVLQGHRSALALIISLTVLSGCSQDNTPPAASTTSSDVAQTSSAAKPELEVRQVSDAEAERTAKQIMQQISMTMPDDMQATLWASEKLLGDTVALNVDDKGRIWVANTFRSNNSEFDIRGYPAWEQPSMTFKTVEDRRNFLHTELAPEKSDQNKFIPDRNKDGSHDWRDLAVNKEEVLLLEDTTGSGTADRAQVYLRDFNTEVTDVLGGVFYHNDLDEVFLTVAPDAWRVKDTDGDGIADSKTSIAHGFAVHIGFSGHGLSGITLGPDGRIYYSMGDVGTNVTDQDGKKWQYSNQGVVVRSELDGSGFEVFAAGVRNVHEFSFDKHGNMISVDNDGDHVGEYERLVYLIDGSDSGWRTNWQLGKYKDPKNNTYKVWMDENYYTPRFDGQAAHILPPIAPYHSGPAGMAYNPGTAFSEKWKDHFFVVEFVGSAPRSGVNAFTLEPQGASFKLATDQQVFRGALTTGIDFGPDGALYMSDWIEGWGLKQKGRIWKLDTPDAAGNEARQDTQKRLAESFAEHSVELLTELLRHDDMRVRQKSQFELVKRGDIAQLQKVAAEDEHQLARIHAMWGIGQLARKDASNATALVALLQDSDSEIRAQAARVLGDSNIDSVAEQIIPLLKDKDLRVQLLATQALGRINADAAVQPIIAMLEANNDKDVYLRHAGAIALERIGDEEALAALVSHSSEAVRVAAVVALKRLESPAVAQFLNDKSEFVVTNAARAISDDNFITPALPALAELLDTTKFTNEPLLRRLINANLYGEGSENVQRLVNFAQKAGVDSKLRAEALSVVGIWHESSAFDRITGQHRGVVSHNVEDARQALTSVFAKLIGDKEAAVREATILAVGSLDIRSVNDALLKALASDPAPVVRIAALTTLNGQNYADMGEVVFSALKDKDQAVRMAALAMVPELDLPVTQTVEMHDLLLQDGSTGEQQAAYLSLANVKAPEAYAVFAKQLQKLIDGNIAPEVQLELVSAAEKIEAADVKALLETYQSSKNKDEPVDVYRESLYGGDAIAGRTLFRFDNAAQCVRCHIVGKRGNLVGPELTNIANVISREQLLEALVDPAARIAPGFGRITAVLKNGDRIEGTFDAETKTTMTITAGDKTHVINRVDVADVETSVSGMPPMGYLLSREQIRDLVAYLSTLKGEYEE</sequence>
<evidence type="ECO:0000259" key="6">
    <source>
        <dbReference type="PROSITE" id="PS51007"/>
    </source>
</evidence>
<protein>
    <submittedName>
        <fullName evidence="7">Heme-binding protein</fullName>
    </submittedName>
</protein>
<gene>
    <name evidence="7" type="ORF">C4F51_07750</name>
</gene>
<keyword evidence="1 4" id="KW-0349">Heme</keyword>
<name>A0A928V1J9_9GAMM</name>
<dbReference type="GO" id="GO:0009055">
    <property type="term" value="F:electron transfer activity"/>
    <property type="evidence" value="ECO:0007669"/>
    <property type="project" value="InterPro"/>
</dbReference>
<dbReference type="Proteomes" id="UP000652567">
    <property type="component" value="Unassembled WGS sequence"/>
</dbReference>
<organism evidence="7 8">
    <name type="scientific">Cellvibrio polysaccharolyticus</name>
    <dbReference type="NCBI Taxonomy" id="2082724"/>
    <lineage>
        <taxon>Bacteria</taxon>
        <taxon>Pseudomonadati</taxon>
        <taxon>Pseudomonadota</taxon>
        <taxon>Gammaproteobacteria</taxon>
        <taxon>Cellvibrionales</taxon>
        <taxon>Cellvibrionaceae</taxon>
        <taxon>Cellvibrio</taxon>
    </lineage>
</organism>
<keyword evidence="8" id="KW-1185">Reference proteome</keyword>
<feature type="domain" description="Cytochrome c" evidence="6">
    <location>
        <begin position="1021"/>
        <end position="1156"/>
    </location>
</feature>
<reference evidence="7" key="1">
    <citation type="submission" date="2018-07" db="EMBL/GenBank/DDBJ databases">
        <title>Genome assembly of strain Ka43.</title>
        <authorList>
            <person name="Kukolya J."/>
            <person name="Nagy I."/>
            <person name="Horvath B."/>
            <person name="Toth A."/>
        </authorList>
    </citation>
    <scope>NUCLEOTIDE SEQUENCE</scope>
    <source>
        <strain evidence="7">KB43</strain>
    </source>
</reference>
<dbReference type="GO" id="GO:0046872">
    <property type="term" value="F:metal ion binding"/>
    <property type="evidence" value="ECO:0007669"/>
    <property type="project" value="UniProtKB-KW"/>
</dbReference>
<keyword evidence="2 4" id="KW-0479">Metal-binding</keyword>
<dbReference type="SMART" id="SM00567">
    <property type="entry name" value="EZ_HEAT"/>
    <property type="match status" value="5"/>
</dbReference>
<dbReference type="InterPro" id="IPR055557">
    <property type="entry name" value="DUF7133"/>
</dbReference>
<dbReference type="SUPFAM" id="SSF48371">
    <property type="entry name" value="ARM repeat"/>
    <property type="match status" value="1"/>
</dbReference>
<feature type="compositionally biased region" description="Polar residues" evidence="5">
    <location>
        <begin position="32"/>
        <end position="51"/>
    </location>
</feature>
<evidence type="ECO:0000256" key="5">
    <source>
        <dbReference type="SAM" id="MobiDB-lite"/>
    </source>
</evidence>
<dbReference type="SUPFAM" id="SSF50952">
    <property type="entry name" value="Soluble quinoprotein glucose dehydrogenase"/>
    <property type="match status" value="1"/>
</dbReference>
<dbReference type="InterPro" id="IPR016024">
    <property type="entry name" value="ARM-type_fold"/>
</dbReference>
<dbReference type="Gene3D" id="1.10.760.10">
    <property type="entry name" value="Cytochrome c-like domain"/>
    <property type="match status" value="1"/>
</dbReference>
<accession>A0A928V1J9</accession>
<dbReference type="PANTHER" id="PTHR33546:SF1">
    <property type="entry name" value="LARGE, MULTIFUNCTIONAL SECRETED PROTEIN"/>
    <property type="match status" value="1"/>
</dbReference>
<dbReference type="InterPro" id="IPR036909">
    <property type="entry name" value="Cyt_c-like_dom_sf"/>
</dbReference>
<evidence type="ECO:0000256" key="3">
    <source>
        <dbReference type="ARBA" id="ARBA00023004"/>
    </source>
</evidence>
<keyword evidence="3 4" id="KW-0408">Iron</keyword>
<evidence type="ECO:0000256" key="4">
    <source>
        <dbReference type="PROSITE-ProRule" id="PRU00433"/>
    </source>
</evidence>
<dbReference type="InterPro" id="IPR013427">
    <property type="entry name" value="Haem-bd_dom_put"/>
</dbReference>
<dbReference type="NCBIfam" id="TIGR02603">
    <property type="entry name" value="CxxCH_TIGR02603"/>
    <property type="match status" value="1"/>
</dbReference>
<dbReference type="Gene3D" id="1.25.10.10">
    <property type="entry name" value="Leucine-rich Repeat Variant"/>
    <property type="match status" value="2"/>
</dbReference>